<keyword evidence="2" id="KW-1185">Reference proteome</keyword>
<proteinExistence type="predicted"/>
<name>A0AAE1MZK8_9FABA</name>
<comment type="caution">
    <text evidence="1">The sequence shown here is derived from an EMBL/GenBank/DDBJ whole genome shotgun (WGS) entry which is preliminary data.</text>
</comment>
<sequence>MTMKEYVVKMKGFSEQLNVASCPISLQDLFIQVLAGLDAEYNPIVVQLSKEIDDLSSIGFQSTLLTYESRMDQLNQLSKLTNSNNYENVVKT</sequence>
<evidence type="ECO:0000313" key="1">
    <source>
        <dbReference type="EMBL" id="KAK4280016.1"/>
    </source>
</evidence>
<dbReference type="Proteomes" id="UP001293593">
    <property type="component" value="Unassembled WGS sequence"/>
</dbReference>
<evidence type="ECO:0000313" key="2">
    <source>
        <dbReference type="Proteomes" id="UP001293593"/>
    </source>
</evidence>
<gene>
    <name evidence="1" type="ORF">QN277_011701</name>
</gene>
<dbReference type="AlphaFoldDB" id="A0AAE1MZK8"/>
<reference evidence="1" key="1">
    <citation type="submission" date="2023-10" db="EMBL/GenBank/DDBJ databases">
        <title>Chromosome-level genome of the transformable northern wattle, Acacia crassicarpa.</title>
        <authorList>
            <person name="Massaro I."/>
            <person name="Sinha N.R."/>
            <person name="Poethig S."/>
            <person name="Leichty A.R."/>
        </authorList>
    </citation>
    <scope>NUCLEOTIDE SEQUENCE</scope>
    <source>
        <strain evidence="1">Acra3RX</strain>
        <tissue evidence="1">Leaf</tissue>
    </source>
</reference>
<organism evidence="1 2">
    <name type="scientific">Acacia crassicarpa</name>
    <name type="common">northern wattle</name>
    <dbReference type="NCBI Taxonomy" id="499986"/>
    <lineage>
        <taxon>Eukaryota</taxon>
        <taxon>Viridiplantae</taxon>
        <taxon>Streptophyta</taxon>
        <taxon>Embryophyta</taxon>
        <taxon>Tracheophyta</taxon>
        <taxon>Spermatophyta</taxon>
        <taxon>Magnoliopsida</taxon>
        <taxon>eudicotyledons</taxon>
        <taxon>Gunneridae</taxon>
        <taxon>Pentapetalae</taxon>
        <taxon>rosids</taxon>
        <taxon>fabids</taxon>
        <taxon>Fabales</taxon>
        <taxon>Fabaceae</taxon>
        <taxon>Caesalpinioideae</taxon>
        <taxon>mimosoid clade</taxon>
        <taxon>Acacieae</taxon>
        <taxon>Acacia</taxon>
    </lineage>
</organism>
<protein>
    <submittedName>
        <fullName evidence="1">Uncharacterized protein</fullName>
    </submittedName>
</protein>
<dbReference type="EMBL" id="JAWXYG010000002">
    <property type="protein sequence ID" value="KAK4280016.1"/>
    <property type="molecule type" value="Genomic_DNA"/>
</dbReference>
<accession>A0AAE1MZK8</accession>